<dbReference type="EMBL" id="CM003610">
    <property type="protein sequence ID" value="KYP62030.1"/>
    <property type="molecule type" value="Genomic_DNA"/>
</dbReference>
<evidence type="ECO:0000313" key="2">
    <source>
        <dbReference type="Proteomes" id="UP000075243"/>
    </source>
</evidence>
<dbReference type="OMA" id="NIMAYEF"/>
<dbReference type="InterPro" id="IPR004158">
    <property type="entry name" value="DUF247_pln"/>
</dbReference>
<dbReference type="PANTHER" id="PTHR31170:SF23">
    <property type="match status" value="1"/>
</dbReference>
<organism evidence="1 2">
    <name type="scientific">Cajanus cajan</name>
    <name type="common">Pigeon pea</name>
    <name type="synonym">Cajanus indicus</name>
    <dbReference type="NCBI Taxonomy" id="3821"/>
    <lineage>
        <taxon>Eukaryota</taxon>
        <taxon>Viridiplantae</taxon>
        <taxon>Streptophyta</taxon>
        <taxon>Embryophyta</taxon>
        <taxon>Tracheophyta</taxon>
        <taxon>Spermatophyta</taxon>
        <taxon>Magnoliopsida</taxon>
        <taxon>eudicotyledons</taxon>
        <taxon>Gunneridae</taxon>
        <taxon>Pentapetalae</taxon>
        <taxon>rosids</taxon>
        <taxon>fabids</taxon>
        <taxon>Fabales</taxon>
        <taxon>Fabaceae</taxon>
        <taxon>Papilionoideae</taxon>
        <taxon>50 kb inversion clade</taxon>
        <taxon>NPAAA clade</taxon>
        <taxon>indigoferoid/millettioid clade</taxon>
        <taxon>Phaseoleae</taxon>
        <taxon>Cajanus</taxon>
    </lineage>
</organism>
<gene>
    <name evidence="1" type="ORF">KK1_016547</name>
</gene>
<dbReference type="STRING" id="3821.A0A151T4T6"/>
<dbReference type="Proteomes" id="UP000075243">
    <property type="component" value="Chromosome 8"/>
</dbReference>
<dbReference type="PANTHER" id="PTHR31170">
    <property type="entry name" value="BNAC04G53230D PROTEIN"/>
    <property type="match status" value="1"/>
</dbReference>
<reference evidence="1 2" key="1">
    <citation type="journal article" date="2012" name="Nat. Biotechnol.">
        <title>Draft genome sequence of pigeonpea (Cajanus cajan), an orphan legume crop of resource-poor farmers.</title>
        <authorList>
            <person name="Varshney R.K."/>
            <person name="Chen W."/>
            <person name="Li Y."/>
            <person name="Bharti A.K."/>
            <person name="Saxena R.K."/>
            <person name="Schlueter J.A."/>
            <person name="Donoghue M.T."/>
            <person name="Azam S."/>
            <person name="Fan G."/>
            <person name="Whaley A.M."/>
            <person name="Farmer A.D."/>
            <person name="Sheridan J."/>
            <person name="Iwata A."/>
            <person name="Tuteja R."/>
            <person name="Penmetsa R.V."/>
            <person name="Wu W."/>
            <person name="Upadhyaya H.D."/>
            <person name="Yang S.P."/>
            <person name="Shah T."/>
            <person name="Saxena K.B."/>
            <person name="Michael T."/>
            <person name="McCombie W.R."/>
            <person name="Yang B."/>
            <person name="Zhang G."/>
            <person name="Yang H."/>
            <person name="Wang J."/>
            <person name="Spillane C."/>
            <person name="Cook D.R."/>
            <person name="May G.D."/>
            <person name="Xu X."/>
            <person name="Jackson S.A."/>
        </authorList>
    </citation>
    <scope>NUCLEOTIDE SEQUENCE [LARGE SCALE GENOMIC DNA]</scope>
    <source>
        <strain evidence="2">cv. Asha</strain>
    </source>
</reference>
<feature type="non-terminal residue" evidence="1">
    <location>
        <position position="1"/>
    </location>
</feature>
<dbReference type="AlphaFoldDB" id="A0A151T4T6"/>
<dbReference type="Pfam" id="PF03140">
    <property type="entry name" value="DUF247"/>
    <property type="match status" value="1"/>
</dbReference>
<keyword evidence="2" id="KW-1185">Reference proteome</keyword>
<dbReference type="Gramene" id="C.cajan_16078.t">
    <property type="protein sequence ID" value="C.cajan_16078.t"/>
    <property type="gene ID" value="C.cajan_16078"/>
</dbReference>
<name>A0A151T4T6_CAJCA</name>
<accession>A0A151T4T6</accession>
<evidence type="ECO:0000313" key="1">
    <source>
        <dbReference type="EMBL" id="KYP62030.1"/>
    </source>
</evidence>
<sequence>AERCIFRVPERLRKSNSQAYTPRVVSIGHFHKANCALEPMEEVKLKYLKAFLNRTTLCVGHFVVKLQELENKIRSFYAEPIDYSSNDFLKMVLIDTSFIIEYSLRYYEGGDWWENDPLLLNQFLREIIYYDLILLENQLPYFVLEDIYNLTGMHLKFRSFHEIIFRFFHDSNSQGKNVGGLREYPKHFLDLIRYFQLPSSFDLEALETNMVVGHLYSASQLSGAGLEFTADTAKGLGYLDYHEGELIISSFLVNEFTEILIKNIMAYEFCHEQTQTTFSQWLKIMDFPIHQEKKDVNILIDKKIITNWIGDKNVVLNLFNNLGFIGMPYFNSKYLSICKSLNSFYENPCNQYKITLRREYFNTPWKTASTVAAIVLLLLTLIQTICSIIQLF</sequence>
<protein>
    <submittedName>
        <fullName evidence="1">UPF0481 protein At3g47200 family</fullName>
    </submittedName>
</protein>
<proteinExistence type="predicted"/>